<keyword evidence="1" id="KW-0677">Repeat</keyword>
<dbReference type="InterPro" id="IPR003593">
    <property type="entry name" value="AAA+_ATPase"/>
</dbReference>
<dbReference type="PANTHER" id="PTHR19211">
    <property type="entry name" value="ATP-BINDING TRANSPORT PROTEIN-RELATED"/>
    <property type="match status" value="1"/>
</dbReference>
<dbReference type="Gene3D" id="3.40.50.300">
    <property type="entry name" value="P-loop containing nucleotide triphosphate hydrolases"/>
    <property type="match status" value="2"/>
</dbReference>
<keyword evidence="3 7" id="KW-0067">ATP-binding</keyword>
<feature type="compositionally biased region" description="Gly residues" evidence="5">
    <location>
        <begin position="579"/>
        <end position="588"/>
    </location>
</feature>
<keyword evidence="8" id="KW-1185">Reference proteome</keyword>
<protein>
    <submittedName>
        <fullName evidence="7">ABC-F family ATP-binding cassette domain-containing protein</fullName>
    </submittedName>
</protein>
<keyword evidence="4" id="KW-0175">Coiled coil</keyword>
<comment type="caution">
    <text evidence="7">The sequence shown here is derived from an EMBL/GenBank/DDBJ whole genome shotgun (WGS) entry which is preliminary data.</text>
</comment>
<dbReference type="EMBL" id="JAVRHT010000001">
    <property type="protein sequence ID" value="MDT0630358.1"/>
    <property type="molecule type" value="Genomic_DNA"/>
</dbReference>
<evidence type="ECO:0000256" key="2">
    <source>
        <dbReference type="ARBA" id="ARBA00022741"/>
    </source>
</evidence>
<feature type="region of interest" description="Disordered" evidence="5">
    <location>
        <begin position="545"/>
        <end position="605"/>
    </location>
</feature>
<dbReference type="InterPro" id="IPR027417">
    <property type="entry name" value="P-loop_NTPase"/>
</dbReference>
<feature type="compositionally biased region" description="Low complexity" evidence="5">
    <location>
        <begin position="567"/>
        <end position="578"/>
    </location>
</feature>
<dbReference type="InterPro" id="IPR017871">
    <property type="entry name" value="ABC_transporter-like_CS"/>
</dbReference>
<dbReference type="Pfam" id="PF16326">
    <property type="entry name" value="ABC_tran_CTD"/>
    <property type="match status" value="1"/>
</dbReference>
<dbReference type="InterPro" id="IPR037118">
    <property type="entry name" value="Val-tRNA_synth_C_sf"/>
</dbReference>
<feature type="domain" description="ABC transporter" evidence="6">
    <location>
        <begin position="329"/>
        <end position="549"/>
    </location>
</feature>
<dbReference type="SUPFAM" id="SSF52540">
    <property type="entry name" value="P-loop containing nucleoside triphosphate hydrolases"/>
    <property type="match status" value="2"/>
</dbReference>
<dbReference type="Pfam" id="PF12848">
    <property type="entry name" value="ABC_tran_Xtn"/>
    <property type="match status" value="1"/>
</dbReference>
<organism evidence="7 8">
    <name type="scientific">Rubrivirga litoralis</name>
    <dbReference type="NCBI Taxonomy" id="3075598"/>
    <lineage>
        <taxon>Bacteria</taxon>
        <taxon>Pseudomonadati</taxon>
        <taxon>Rhodothermota</taxon>
        <taxon>Rhodothermia</taxon>
        <taxon>Rhodothermales</taxon>
        <taxon>Rubricoccaceae</taxon>
        <taxon>Rubrivirga</taxon>
    </lineage>
</organism>
<accession>A0ABU3BM79</accession>
<keyword evidence="2" id="KW-0547">Nucleotide-binding</keyword>
<evidence type="ECO:0000313" key="7">
    <source>
        <dbReference type="EMBL" id="MDT0630358.1"/>
    </source>
</evidence>
<dbReference type="CDD" id="cd03221">
    <property type="entry name" value="ABCF_EF-3"/>
    <property type="match status" value="2"/>
</dbReference>
<gene>
    <name evidence="7" type="ORF">RM540_01240</name>
</gene>
<dbReference type="PANTHER" id="PTHR19211:SF14">
    <property type="entry name" value="ATP-BINDING CASSETTE SUB-FAMILY F MEMBER 1"/>
    <property type="match status" value="1"/>
</dbReference>
<evidence type="ECO:0000256" key="5">
    <source>
        <dbReference type="SAM" id="MobiDB-lite"/>
    </source>
</evidence>
<evidence type="ECO:0000313" key="8">
    <source>
        <dbReference type="Proteomes" id="UP001267426"/>
    </source>
</evidence>
<evidence type="ECO:0000256" key="4">
    <source>
        <dbReference type="SAM" id="Coils"/>
    </source>
</evidence>
<dbReference type="PROSITE" id="PS00211">
    <property type="entry name" value="ABC_TRANSPORTER_1"/>
    <property type="match status" value="1"/>
</dbReference>
<feature type="domain" description="ABC transporter" evidence="6">
    <location>
        <begin position="2"/>
        <end position="261"/>
    </location>
</feature>
<dbReference type="Proteomes" id="UP001267426">
    <property type="component" value="Unassembled WGS sequence"/>
</dbReference>
<proteinExistence type="predicted"/>
<evidence type="ECO:0000256" key="1">
    <source>
        <dbReference type="ARBA" id="ARBA00022737"/>
    </source>
</evidence>
<dbReference type="InterPro" id="IPR003439">
    <property type="entry name" value="ABC_transporter-like_ATP-bd"/>
</dbReference>
<name>A0ABU3BM79_9BACT</name>
<evidence type="ECO:0000256" key="3">
    <source>
        <dbReference type="ARBA" id="ARBA00022840"/>
    </source>
</evidence>
<reference evidence="7 8" key="1">
    <citation type="submission" date="2023-09" db="EMBL/GenBank/DDBJ databases">
        <authorList>
            <person name="Rey-Velasco X."/>
        </authorList>
    </citation>
    <scope>NUCLEOTIDE SEQUENCE [LARGE SCALE GENOMIC DNA]</scope>
    <source>
        <strain evidence="7 8">F394</strain>
    </source>
</reference>
<dbReference type="Gene3D" id="1.10.287.380">
    <property type="entry name" value="Valyl-tRNA synthetase, C-terminal domain"/>
    <property type="match status" value="1"/>
</dbReference>
<dbReference type="GO" id="GO:0005524">
    <property type="term" value="F:ATP binding"/>
    <property type="evidence" value="ECO:0007669"/>
    <property type="project" value="UniProtKB-KW"/>
</dbReference>
<dbReference type="Pfam" id="PF00005">
    <property type="entry name" value="ABC_tran"/>
    <property type="match status" value="2"/>
</dbReference>
<evidence type="ECO:0000259" key="6">
    <source>
        <dbReference type="PROSITE" id="PS50893"/>
    </source>
</evidence>
<dbReference type="RefSeq" id="WP_311661406.1">
    <property type="nucleotide sequence ID" value="NZ_JAVRHT010000001.1"/>
</dbReference>
<dbReference type="SMART" id="SM00382">
    <property type="entry name" value="AAA"/>
    <property type="match status" value="2"/>
</dbReference>
<sequence>MLVVNDLHLAFGGRVLFDGLSWTVRGGERVGLVGPNGAGKSTLLRVIAGDQAPDAGGVVYEGGATVGFLRQDTQEQDIETTPLEDALRAFDDVLRLEAEAEALTKQMEAHADHTSDDYFALVERFSKVHDRLVTREAHTAEARAAAVLSGLGFSADEMRRPLKTFSGGWRMRSTLARMLLGEPDVLLLDEPTNHLDIESIDWLEGHLTGYPGAVVLVSHDRYFLDRMTTATADLVRGQIDSYAGNYSHYLEARQERRAHWQARYDNQQKEIAEAERFIARFRAKATKAKQAQSRIKMLEKLERIPPPPAEANTIRFRFPDPPASGRQVVELGAFAKSYPAPEGGETVVFDHADPLVLERGDKVALVGKNGAGKSTLARILLGTESVDGEVRQDRRAEMAHFAQHQAEALDPSHTVFQSLQEVSRGHSDTELRSLLGAFLFTGSDAEKSVSVLSGGERSRLALARTLLSPANVLVLDEPTNHLDLVSKNVLAEALRQYTGTFVLVSHDRHFIDAVAESVWYVEDRGVRTYRGTYFETQWQRENGTAAKHLPSGDGAAQTAPPTPAPPAKGGAAAPAKGGKAAGGAGKGGAAKSSGGKKSKEDKRREAEARNALYRMMKDGTVPSAKELGPDLAQRALDLLEQSVADKEGEIETLEAQMADPDLYAKPKEFETTMASLTTAKADLKGLYKRWERLAAQVEAL</sequence>
<dbReference type="InterPro" id="IPR032524">
    <property type="entry name" value="ABC_tran_C"/>
</dbReference>
<dbReference type="PROSITE" id="PS50893">
    <property type="entry name" value="ABC_TRANSPORTER_2"/>
    <property type="match status" value="2"/>
</dbReference>
<feature type="coiled-coil region" evidence="4">
    <location>
        <begin position="250"/>
        <end position="284"/>
    </location>
</feature>
<dbReference type="InterPro" id="IPR032781">
    <property type="entry name" value="ABC_tran_Xtn"/>
</dbReference>
<dbReference type="InterPro" id="IPR050611">
    <property type="entry name" value="ABCF"/>
</dbReference>